<protein>
    <submittedName>
        <fullName evidence="1">Uncharacterized protein</fullName>
    </submittedName>
</protein>
<comment type="caution">
    <text evidence="1">The sequence shown here is derived from an EMBL/GenBank/DDBJ whole genome shotgun (WGS) entry which is preliminary data.</text>
</comment>
<keyword evidence="2" id="KW-1185">Reference proteome</keyword>
<sequence length="67" mass="7744">MAPPRHRKWEESASIAIVLLSYDDALPKYRHGLWVLIDPLPEHPHVQAWYQSVVKSSFFKLMPSGSE</sequence>
<dbReference type="EMBL" id="BDGG01000006">
    <property type="protein sequence ID" value="GAV00934.1"/>
    <property type="molecule type" value="Genomic_DNA"/>
</dbReference>
<name>A0A1D1VPS4_RAMVA</name>
<accession>A0A1D1VPS4</accession>
<proteinExistence type="predicted"/>
<organism evidence="1 2">
    <name type="scientific">Ramazzottius varieornatus</name>
    <name type="common">Water bear</name>
    <name type="synonym">Tardigrade</name>
    <dbReference type="NCBI Taxonomy" id="947166"/>
    <lineage>
        <taxon>Eukaryota</taxon>
        <taxon>Metazoa</taxon>
        <taxon>Ecdysozoa</taxon>
        <taxon>Tardigrada</taxon>
        <taxon>Eutardigrada</taxon>
        <taxon>Parachela</taxon>
        <taxon>Hypsibioidea</taxon>
        <taxon>Ramazzottiidae</taxon>
        <taxon>Ramazzottius</taxon>
    </lineage>
</organism>
<evidence type="ECO:0000313" key="1">
    <source>
        <dbReference type="EMBL" id="GAV00934.1"/>
    </source>
</evidence>
<evidence type="ECO:0000313" key="2">
    <source>
        <dbReference type="Proteomes" id="UP000186922"/>
    </source>
</evidence>
<dbReference type="Proteomes" id="UP000186922">
    <property type="component" value="Unassembled WGS sequence"/>
</dbReference>
<gene>
    <name evidence="1" type="primary">RvY_11716-1</name>
    <name evidence="1" type="synonym">RvY_11716.1</name>
    <name evidence="1" type="ORF">RvY_11716</name>
</gene>
<dbReference type="AlphaFoldDB" id="A0A1D1VPS4"/>
<reference evidence="1 2" key="1">
    <citation type="journal article" date="2016" name="Nat. Commun.">
        <title>Extremotolerant tardigrade genome and improved radiotolerance of human cultured cells by tardigrade-unique protein.</title>
        <authorList>
            <person name="Hashimoto T."/>
            <person name="Horikawa D.D."/>
            <person name="Saito Y."/>
            <person name="Kuwahara H."/>
            <person name="Kozuka-Hata H."/>
            <person name="Shin-I T."/>
            <person name="Minakuchi Y."/>
            <person name="Ohishi K."/>
            <person name="Motoyama A."/>
            <person name="Aizu T."/>
            <person name="Enomoto A."/>
            <person name="Kondo K."/>
            <person name="Tanaka S."/>
            <person name="Hara Y."/>
            <person name="Koshikawa S."/>
            <person name="Sagara H."/>
            <person name="Miura T."/>
            <person name="Yokobori S."/>
            <person name="Miyagawa K."/>
            <person name="Suzuki Y."/>
            <person name="Kubo T."/>
            <person name="Oyama M."/>
            <person name="Kohara Y."/>
            <person name="Fujiyama A."/>
            <person name="Arakawa K."/>
            <person name="Katayama T."/>
            <person name="Toyoda A."/>
            <person name="Kunieda T."/>
        </authorList>
    </citation>
    <scope>NUCLEOTIDE SEQUENCE [LARGE SCALE GENOMIC DNA]</scope>
    <source>
        <strain evidence="1 2">YOKOZUNA-1</strain>
    </source>
</reference>